<dbReference type="Gene3D" id="2.60.120.1440">
    <property type="match status" value="1"/>
</dbReference>
<feature type="domain" description="FecR N-terminal" evidence="3">
    <location>
        <begin position="12"/>
        <end position="52"/>
    </location>
</feature>
<evidence type="ECO:0000259" key="3">
    <source>
        <dbReference type="Pfam" id="PF16220"/>
    </source>
</evidence>
<dbReference type="InterPro" id="IPR006860">
    <property type="entry name" value="FecR"/>
</dbReference>
<proteinExistence type="predicted"/>
<reference evidence="4 5" key="1">
    <citation type="submission" date="2020-01" db="EMBL/GenBank/DDBJ databases">
        <authorList>
            <person name="Wang S."/>
        </authorList>
    </citation>
    <scope>NUCLEOTIDE SEQUENCE [LARGE SCALE GENOMIC DNA]</scope>
    <source>
        <strain evidence="4 5">D151-2-6</strain>
    </source>
</reference>
<keyword evidence="1" id="KW-0472">Membrane</keyword>
<evidence type="ECO:0000256" key="1">
    <source>
        <dbReference type="SAM" id="Phobius"/>
    </source>
</evidence>
<dbReference type="PIRSF" id="PIRSF018266">
    <property type="entry name" value="FecR"/>
    <property type="match status" value="1"/>
</dbReference>
<feature type="transmembrane region" description="Helical" evidence="1">
    <location>
        <begin position="90"/>
        <end position="110"/>
    </location>
</feature>
<name>A0AB37EAR6_9CAUL</name>
<dbReference type="KEGG" id="bmed:GYM46_02295"/>
<dbReference type="Proteomes" id="UP000501325">
    <property type="component" value="Chromosome"/>
</dbReference>
<dbReference type="Pfam" id="PF04773">
    <property type="entry name" value="FecR"/>
    <property type="match status" value="1"/>
</dbReference>
<dbReference type="PANTHER" id="PTHR30273:SF2">
    <property type="entry name" value="PROTEIN FECR"/>
    <property type="match status" value="1"/>
</dbReference>
<evidence type="ECO:0000313" key="4">
    <source>
        <dbReference type="EMBL" id="QIH74473.1"/>
    </source>
</evidence>
<dbReference type="GO" id="GO:0016989">
    <property type="term" value="F:sigma factor antagonist activity"/>
    <property type="evidence" value="ECO:0007669"/>
    <property type="project" value="TreeGrafter"/>
</dbReference>
<sequence length="331" mass="34837">MTADNDLDVRRREAASWFATLNQKRVAASDITAFSQWRRTPANAEAYARIETMWEAAGSLKGDADIAALTAGARARADASRKLQGRLAKGLIPIGAVAAVAAVVVGVTMWSARPLSYETGLGERRIVVLADGSKVTLDTESRITVRLTGRRRAVELASGQAFFDVEGDPARPFVVRAGATDVTAVGTRFDVRRAGGGAQVTLVEGKVDVVDRGQATPRWSLAPGQQIVTASPRPAVRSVDAASETSWTSGRLIFAGDTVEAAVAEVNRYTASKVVLDAPAIADIAVSGAFNTGDVEGFVSALTELYPVVADRTASGQIVIRDAPAKIMSAR</sequence>
<feature type="domain" description="FecR protein" evidence="2">
    <location>
        <begin position="117"/>
        <end position="207"/>
    </location>
</feature>
<evidence type="ECO:0000313" key="5">
    <source>
        <dbReference type="Proteomes" id="UP000501325"/>
    </source>
</evidence>
<keyword evidence="1" id="KW-0812">Transmembrane</keyword>
<keyword evidence="1" id="KW-1133">Transmembrane helix</keyword>
<dbReference type="Pfam" id="PF16220">
    <property type="entry name" value="DUF4880"/>
    <property type="match status" value="1"/>
</dbReference>
<evidence type="ECO:0000259" key="2">
    <source>
        <dbReference type="Pfam" id="PF04773"/>
    </source>
</evidence>
<accession>A0AB37EAR6</accession>
<gene>
    <name evidence="4" type="ORF">GYM46_02295</name>
</gene>
<organism evidence="4 5">
    <name type="scientific">Brevundimonas mediterranea</name>
    <dbReference type="NCBI Taxonomy" id="74329"/>
    <lineage>
        <taxon>Bacteria</taxon>
        <taxon>Pseudomonadati</taxon>
        <taxon>Pseudomonadota</taxon>
        <taxon>Alphaproteobacteria</taxon>
        <taxon>Caulobacterales</taxon>
        <taxon>Caulobacteraceae</taxon>
        <taxon>Brevundimonas</taxon>
    </lineage>
</organism>
<dbReference type="InterPro" id="IPR032623">
    <property type="entry name" value="FecR_N"/>
</dbReference>
<dbReference type="PANTHER" id="PTHR30273">
    <property type="entry name" value="PERIPLASMIC SIGNAL SENSOR AND SIGMA FACTOR ACTIVATOR FECR-RELATED"/>
    <property type="match status" value="1"/>
</dbReference>
<protein>
    <submittedName>
        <fullName evidence="4">DUF4880 domain-containing protein</fullName>
    </submittedName>
</protein>
<dbReference type="InterPro" id="IPR012373">
    <property type="entry name" value="Ferrdict_sens_TM"/>
</dbReference>
<dbReference type="AlphaFoldDB" id="A0AB37EAR6"/>
<dbReference type="EMBL" id="CP048751">
    <property type="protein sequence ID" value="QIH74473.1"/>
    <property type="molecule type" value="Genomic_DNA"/>
</dbReference>